<name>A0ABP1PNX4_9HEXA</name>
<comment type="caution">
    <text evidence="1">The sequence shown here is derived from an EMBL/GenBank/DDBJ whole genome shotgun (WGS) entry which is preliminary data.</text>
</comment>
<evidence type="ECO:0000313" key="2">
    <source>
        <dbReference type="Proteomes" id="UP001642540"/>
    </source>
</evidence>
<protein>
    <submittedName>
        <fullName evidence="1">Uncharacterized protein</fullName>
    </submittedName>
</protein>
<organism evidence="1 2">
    <name type="scientific">Orchesella dallaii</name>
    <dbReference type="NCBI Taxonomy" id="48710"/>
    <lineage>
        <taxon>Eukaryota</taxon>
        <taxon>Metazoa</taxon>
        <taxon>Ecdysozoa</taxon>
        <taxon>Arthropoda</taxon>
        <taxon>Hexapoda</taxon>
        <taxon>Collembola</taxon>
        <taxon>Entomobryomorpha</taxon>
        <taxon>Entomobryoidea</taxon>
        <taxon>Orchesellidae</taxon>
        <taxon>Orchesellinae</taxon>
        <taxon>Orchesella</taxon>
    </lineage>
</organism>
<gene>
    <name evidence="1" type="ORF">ODALV1_LOCUS2108</name>
</gene>
<sequence length="264" mass="30329">MFITSLRGLLDDLKNSPVNAKFIMPKNLNQDLLENAFSRIRGFGAFHQNPNAEEVGHRIKKLLLSWNFVDPKGAPVVMDKNEKGESDCISFIHARSKEKLPVEELSELTHERMGMIDCNVEPVPLLRDYFGSEEVCEEGGREHVAGFLAKKLAAKFPELSRKGSGEQRENFWVAAVSEQLTEPSLYWHAMFKKFDEFFDTMHGYNRVNRKIGVCKSLIDALRLHFPDVHADIIKFFVGTRTNIRVKHMNKLEEDGTFKRAEEME</sequence>
<proteinExistence type="predicted"/>
<accession>A0ABP1PNX4</accession>
<reference evidence="1 2" key="1">
    <citation type="submission" date="2024-08" db="EMBL/GenBank/DDBJ databases">
        <authorList>
            <person name="Cucini C."/>
            <person name="Frati F."/>
        </authorList>
    </citation>
    <scope>NUCLEOTIDE SEQUENCE [LARGE SCALE GENOMIC DNA]</scope>
</reference>
<evidence type="ECO:0000313" key="1">
    <source>
        <dbReference type="EMBL" id="CAL8072307.1"/>
    </source>
</evidence>
<dbReference type="EMBL" id="CAXLJM020000007">
    <property type="protein sequence ID" value="CAL8072307.1"/>
    <property type="molecule type" value="Genomic_DNA"/>
</dbReference>
<dbReference type="Proteomes" id="UP001642540">
    <property type="component" value="Unassembled WGS sequence"/>
</dbReference>
<keyword evidence="2" id="KW-1185">Reference proteome</keyword>